<evidence type="ECO:0000259" key="4">
    <source>
        <dbReference type="Pfam" id="PF07238"/>
    </source>
</evidence>
<comment type="caution">
    <text evidence="6">The sequence shown here is derived from an EMBL/GenBank/DDBJ whole genome shotgun (WGS) entry which is preliminary data.</text>
</comment>
<dbReference type="Proteomes" id="UP001234343">
    <property type="component" value="Unassembled WGS sequence"/>
</dbReference>
<feature type="domain" description="Type III secretion system flagellar brake protein YcgR PilZN" evidence="5">
    <location>
        <begin position="24"/>
        <end position="114"/>
    </location>
</feature>
<feature type="domain" description="PilZ" evidence="4">
    <location>
        <begin position="123"/>
        <end position="228"/>
    </location>
</feature>
<evidence type="ECO:0000259" key="5">
    <source>
        <dbReference type="Pfam" id="PF12945"/>
    </source>
</evidence>
<name>A0ABT7SXW8_9ALTE</name>
<reference evidence="6 7" key="1">
    <citation type="submission" date="2023-06" db="EMBL/GenBank/DDBJ databases">
        <title>Alteromonas sp. ASW11-36 isolated from intertidal sand.</title>
        <authorList>
            <person name="Li Y."/>
        </authorList>
    </citation>
    <scope>NUCLEOTIDE SEQUENCE [LARGE SCALE GENOMIC DNA]</scope>
    <source>
        <strain evidence="6 7">ASW11-36</strain>
    </source>
</reference>
<dbReference type="SUPFAM" id="SSF141371">
    <property type="entry name" value="PilZ domain-like"/>
    <property type="match status" value="2"/>
</dbReference>
<keyword evidence="2" id="KW-0547">Nucleotide-binding</keyword>
<evidence type="ECO:0000256" key="2">
    <source>
        <dbReference type="ARBA" id="ARBA00022741"/>
    </source>
</evidence>
<dbReference type="Gene3D" id="2.30.110.10">
    <property type="entry name" value="Electron Transport, Fmn-binding Protein, Chain A"/>
    <property type="match status" value="1"/>
</dbReference>
<organism evidence="6 7">
    <name type="scientific">Alteromonas arenosi</name>
    <dbReference type="NCBI Taxonomy" id="3055817"/>
    <lineage>
        <taxon>Bacteria</taxon>
        <taxon>Pseudomonadati</taxon>
        <taxon>Pseudomonadota</taxon>
        <taxon>Gammaproteobacteria</taxon>
        <taxon>Alteromonadales</taxon>
        <taxon>Alteromonadaceae</taxon>
        <taxon>Alteromonas/Salinimonas group</taxon>
        <taxon>Alteromonas</taxon>
    </lineage>
</organism>
<dbReference type="InterPro" id="IPR012349">
    <property type="entry name" value="Split_barrel_FMN-bd"/>
</dbReference>
<evidence type="ECO:0000313" key="7">
    <source>
        <dbReference type="Proteomes" id="UP001234343"/>
    </source>
</evidence>
<dbReference type="EMBL" id="JAUCBP010000007">
    <property type="protein sequence ID" value="MDM7861016.1"/>
    <property type="molecule type" value="Genomic_DNA"/>
</dbReference>
<evidence type="ECO:0000256" key="1">
    <source>
        <dbReference type="ARBA" id="ARBA00022636"/>
    </source>
</evidence>
<keyword evidence="1" id="KW-0973">c-di-GMP</keyword>
<protein>
    <submittedName>
        <fullName evidence="6">PilZ domain-containing protein</fullName>
    </submittedName>
</protein>
<dbReference type="Pfam" id="PF07238">
    <property type="entry name" value="PilZ"/>
    <property type="match status" value="1"/>
</dbReference>
<evidence type="ECO:0000313" key="6">
    <source>
        <dbReference type="EMBL" id="MDM7861016.1"/>
    </source>
</evidence>
<dbReference type="Gene3D" id="2.40.10.220">
    <property type="entry name" value="predicted glycosyltransferase like domains"/>
    <property type="match status" value="1"/>
</dbReference>
<keyword evidence="7" id="KW-1185">Reference proteome</keyword>
<accession>A0ABT7SXW8</accession>
<gene>
    <name evidence="6" type="ORF">QTP81_10440</name>
</gene>
<keyword evidence="3" id="KW-0975">Bacterial flagellum</keyword>
<sequence>MTNNNKKNSSGLSAVDLASLRALQPGTLVDLQISTPTSPKRVKTQYVGMDYPRCMVFQFPNMNKYGVLKDVLYPENTVIVRYVLEGDSGQVIAFKAKINHIQSQPSNLFFTTVPKALQSLGLRSEKRTSPGIAAEITVGEDGEAVKSVIVDVSQSGCRVLLDQTHFDDTSAEDLAVETEVTLCIDLSDKTIILKGVIKNLKKDAGHLYMGIQFDSSNSDVDVLLERHIITV</sequence>
<evidence type="ECO:0000256" key="3">
    <source>
        <dbReference type="ARBA" id="ARBA00023143"/>
    </source>
</evidence>
<dbReference type="InterPro" id="IPR009926">
    <property type="entry name" value="T3SS_YcgR_PilZN"/>
</dbReference>
<proteinExistence type="predicted"/>
<dbReference type="InterPro" id="IPR009875">
    <property type="entry name" value="PilZ_domain"/>
</dbReference>
<dbReference type="Pfam" id="PF12945">
    <property type="entry name" value="PilZNR"/>
    <property type="match status" value="1"/>
</dbReference>